<feature type="domain" description="Bacterial sugar transferase" evidence="3">
    <location>
        <begin position="6"/>
        <end position="180"/>
    </location>
</feature>
<dbReference type="Proteomes" id="UP000254927">
    <property type="component" value="Unassembled WGS sequence"/>
</dbReference>
<gene>
    <name evidence="4" type="primary">wcaJ</name>
    <name evidence="4" type="ORF">NCTC10660_02167</name>
</gene>
<organism evidence="4 5">
    <name type="scientific">Neisseria elongata</name>
    <dbReference type="NCBI Taxonomy" id="495"/>
    <lineage>
        <taxon>Bacteria</taxon>
        <taxon>Pseudomonadati</taxon>
        <taxon>Pseudomonadota</taxon>
        <taxon>Betaproteobacteria</taxon>
        <taxon>Neisseriales</taxon>
        <taxon>Neisseriaceae</taxon>
        <taxon>Neisseria</taxon>
    </lineage>
</organism>
<dbReference type="PANTHER" id="PTHR30576">
    <property type="entry name" value="COLANIC BIOSYNTHESIS UDP-GLUCOSE LIPID CARRIER TRANSFERASE"/>
    <property type="match status" value="1"/>
</dbReference>
<protein>
    <submittedName>
        <fullName evidence="4">PglB protein</fullName>
    </submittedName>
</protein>
<evidence type="ECO:0000256" key="2">
    <source>
        <dbReference type="SAM" id="Phobius"/>
    </source>
</evidence>
<evidence type="ECO:0000256" key="1">
    <source>
        <dbReference type="ARBA" id="ARBA00006464"/>
    </source>
</evidence>
<accession>A0A378U2E8</accession>
<dbReference type="EMBL" id="UGQW01000002">
    <property type="protein sequence ID" value="STZ68640.1"/>
    <property type="molecule type" value="Genomic_DNA"/>
</dbReference>
<sequence>MTDPVKRLLDIIITAAALVLLSPVLLLLAWQIRRKLCTPVLFRQVRPGRGGIPFVMYKFRTMRDAEDENGRPLPDAERLTPFGRKLRAASLDELPELWNVLKGDMSLVGPRPLLMEYLPLYNAEQRRRHLVRPGITGWAQVNGRNAISWPEKFRLDVWYVENRSLLLDIKILFLTVKKVLDRSGINSEGEATAAKFTGNDDA</sequence>
<evidence type="ECO:0000259" key="3">
    <source>
        <dbReference type="Pfam" id="PF02397"/>
    </source>
</evidence>
<keyword evidence="2" id="KW-1133">Transmembrane helix</keyword>
<feature type="transmembrane region" description="Helical" evidence="2">
    <location>
        <begin position="12"/>
        <end position="30"/>
    </location>
</feature>
<keyword evidence="2" id="KW-0472">Membrane</keyword>
<dbReference type="InterPro" id="IPR003362">
    <property type="entry name" value="Bact_transf"/>
</dbReference>
<dbReference type="Pfam" id="PF02397">
    <property type="entry name" value="Bac_transf"/>
    <property type="match status" value="1"/>
</dbReference>
<dbReference type="PANTHER" id="PTHR30576:SF8">
    <property type="entry name" value="UNDECAPRENYL-PHOSPHATE GALACTOSE PHOSPHOTRANSFERASE"/>
    <property type="match status" value="1"/>
</dbReference>
<keyword evidence="2" id="KW-0812">Transmembrane</keyword>
<proteinExistence type="inferred from homology"/>
<evidence type="ECO:0000313" key="5">
    <source>
        <dbReference type="Proteomes" id="UP000254927"/>
    </source>
</evidence>
<comment type="similarity">
    <text evidence="1">Belongs to the bacterial sugar transferase family.</text>
</comment>
<evidence type="ECO:0000313" key="4">
    <source>
        <dbReference type="EMBL" id="STZ68640.1"/>
    </source>
</evidence>
<dbReference type="GeneID" id="93353153"/>
<dbReference type="GO" id="GO:0016780">
    <property type="term" value="F:phosphotransferase activity, for other substituted phosphate groups"/>
    <property type="evidence" value="ECO:0007669"/>
    <property type="project" value="TreeGrafter"/>
</dbReference>
<reference evidence="4 5" key="1">
    <citation type="submission" date="2018-06" db="EMBL/GenBank/DDBJ databases">
        <authorList>
            <consortium name="Pathogen Informatics"/>
            <person name="Doyle S."/>
        </authorList>
    </citation>
    <scope>NUCLEOTIDE SEQUENCE [LARGE SCALE GENOMIC DNA]</scope>
    <source>
        <strain evidence="4 5">NCTC10660</strain>
    </source>
</reference>
<name>A0A378U2E8_NEIEL</name>
<dbReference type="AlphaFoldDB" id="A0A378U2E8"/>
<dbReference type="RefSeq" id="WP_074897099.1">
    <property type="nucleotide sequence ID" value="NZ_CP031252.1"/>
</dbReference>